<dbReference type="RefSeq" id="WP_160822189.1">
    <property type="nucleotide sequence ID" value="NZ_JBHSXS010000085.1"/>
</dbReference>
<dbReference type="Gene3D" id="3.30.565.10">
    <property type="entry name" value="Histidine kinase-like ATPase, C-terminal domain"/>
    <property type="match status" value="1"/>
</dbReference>
<feature type="transmembrane region" description="Helical" evidence="10">
    <location>
        <begin position="563"/>
        <end position="586"/>
    </location>
</feature>
<evidence type="ECO:0000256" key="3">
    <source>
        <dbReference type="ARBA" id="ARBA00022553"/>
    </source>
</evidence>
<dbReference type="InterPro" id="IPR003594">
    <property type="entry name" value="HATPase_dom"/>
</dbReference>
<evidence type="ECO:0000259" key="11">
    <source>
        <dbReference type="Pfam" id="PF02518"/>
    </source>
</evidence>
<feature type="region of interest" description="Disordered" evidence="9">
    <location>
        <begin position="1"/>
        <end position="26"/>
    </location>
</feature>
<reference evidence="15" key="1">
    <citation type="journal article" date="2019" name="Int. J. Syst. Evol. Microbiol.">
        <title>The Global Catalogue of Microorganisms (GCM) 10K type strain sequencing project: providing services to taxonomists for standard genome sequencing and annotation.</title>
        <authorList>
            <consortium name="The Broad Institute Genomics Platform"/>
            <consortium name="The Broad Institute Genome Sequencing Center for Infectious Disease"/>
            <person name="Wu L."/>
            <person name="Ma J."/>
        </authorList>
    </citation>
    <scope>NUCLEOTIDE SEQUENCE [LARGE SCALE GENOMIC DNA]</scope>
    <source>
        <strain evidence="15">JCM 3369</strain>
    </source>
</reference>
<comment type="catalytic activity">
    <reaction evidence="1">
        <text>ATP + protein L-histidine = ADP + protein N-phospho-L-histidine.</text>
        <dbReference type="EC" id="2.7.13.3"/>
    </reaction>
</comment>
<feature type="transmembrane region" description="Helical" evidence="10">
    <location>
        <begin position="158"/>
        <end position="178"/>
    </location>
</feature>
<dbReference type="EC" id="2.7.13.3" evidence="2"/>
<evidence type="ECO:0000256" key="5">
    <source>
        <dbReference type="ARBA" id="ARBA00022741"/>
    </source>
</evidence>
<evidence type="ECO:0000313" key="15">
    <source>
        <dbReference type="Proteomes" id="UP001596380"/>
    </source>
</evidence>
<evidence type="ECO:0000259" key="13">
    <source>
        <dbReference type="Pfam" id="PF23539"/>
    </source>
</evidence>
<keyword evidence="8" id="KW-0902">Two-component regulatory system</keyword>
<feature type="transmembrane region" description="Helical" evidence="10">
    <location>
        <begin position="507"/>
        <end position="525"/>
    </location>
</feature>
<evidence type="ECO:0000256" key="9">
    <source>
        <dbReference type="SAM" id="MobiDB-lite"/>
    </source>
</evidence>
<keyword evidence="3" id="KW-0597">Phosphoprotein</keyword>
<feature type="transmembrane region" description="Helical" evidence="10">
    <location>
        <begin position="36"/>
        <end position="54"/>
    </location>
</feature>
<dbReference type="Pfam" id="PF23539">
    <property type="entry name" value="DUF7134"/>
    <property type="match status" value="1"/>
</dbReference>
<evidence type="ECO:0000256" key="10">
    <source>
        <dbReference type="SAM" id="Phobius"/>
    </source>
</evidence>
<keyword evidence="6 14" id="KW-0418">Kinase</keyword>
<dbReference type="PANTHER" id="PTHR24421:SF10">
    <property type="entry name" value="NITRATE_NITRITE SENSOR PROTEIN NARQ"/>
    <property type="match status" value="1"/>
</dbReference>
<evidence type="ECO:0000313" key="14">
    <source>
        <dbReference type="EMBL" id="MFC6887361.1"/>
    </source>
</evidence>
<evidence type="ECO:0000256" key="2">
    <source>
        <dbReference type="ARBA" id="ARBA00012438"/>
    </source>
</evidence>
<dbReference type="InterPro" id="IPR036890">
    <property type="entry name" value="HATPase_C_sf"/>
</dbReference>
<dbReference type="Pfam" id="PF02518">
    <property type="entry name" value="HATPase_c"/>
    <property type="match status" value="1"/>
</dbReference>
<keyword evidence="7" id="KW-0067">ATP-binding</keyword>
<keyword evidence="10" id="KW-1133">Transmembrane helix</keyword>
<evidence type="ECO:0000256" key="4">
    <source>
        <dbReference type="ARBA" id="ARBA00022679"/>
    </source>
</evidence>
<dbReference type="SUPFAM" id="SSF55874">
    <property type="entry name" value="ATPase domain of HSP90 chaperone/DNA topoisomerase II/histidine kinase"/>
    <property type="match status" value="1"/>
</dbReference>
<name>A0ABW2D372_9ACTN</name>
<evidence type="ECO:0000256" key="7">
    <source>
        <dbReference type="ARBA" id="ARBA00022840"/>
    </source>
</evidence>
<accession>A0ABW2D372</accession>
<evidence type="ECO:0000256" key="6">
    <source>
        <dbReference type="ARBA" id="ARBA00022777"/>
    </source>
</evidence>
<feature type="transmembrane region" description="Helical" evidence="10">
    <location>
        <begin position="532"/>
        <end position="551"/>
    </location>
</feature>
<dbReference type="InterPro" id="IPR011712">
    <property type="entry name" value="Sig_transdc_His_kin_sub3_dim/P"/>
</dbReference>
<dbReference type="GO" id="GO:0016301">
    <property type="term" value="F:kinase activity"/>
    <property type="evidence" value="ECO:0007669"/>
    <property type="project" value="UniProtKB-KW"/>
</dbReference>
<dbReference type="InterPro" id="IPR055558">
    <property type="entry name" value="DUF7134"/>
</dbReference>
<organism evidence="14 15">
    <name type="scientific">Actinomadura yumaensis</name>
    <dbReference type="NCBI Taxonomy" id="111807"/>
    <lineage>
        <taxon>Bacteria</taxon>
        <taxon>Bacillati</taxon>
        <taxon>Actinomycetota</taxon>
        <taxon>Actinomycetes</taxon>
        <taxon>Streptosporangiales</taxon>
        <taxon>Thermomonosporaceae</taxon>
        <taxon>Actinomadura</taxon>
    </lineage>
</organism>
<evidence type="ECO:0000256" key="8">
    <source>
        <dbReference type="ARBA" id="ARBA00023012"/>
    </source>
</evidence>
<evidence type="ECO:0000259" key="12">
    <source>
        <dbReference type="Pfam" id="PF07730"/>
    </source>
</evidence>
<evidence type="ECO:0000256" key="1">
    <source>
        <dbReference type="ARBA" id="ARBA00000085"/>
    </source>
</evidence>
<comment type="caution">
    <text evidence="14">The sequence shown here is derived from an EMBL/GenBank/DDBJ whole genome shotgun (WGS) entry which is preliminary data.</text>
</comment>
<dbReference type="EMBL" id="JBHSXS010000085">
    <property type="protein sequence ID" value="MFC6887361.1"/>
    <property type="molecule type" value="Genomic_DNA"/>
</dbReference>
<dbReference type="Gene3D" id="1.20.5.1930">
    <property type="match status" value="1"/>
</dbReference>
<dbReference type="Proteomes" id="UP001596380">
    <property type="component" value="Unassembled WGS sequence"/>
</dbReference>
<dbReference type="CDD" id="cd16917">
    <property type="entry name" value="HATPase_UhpB-NarQ-NarX-like"/>
    <property type="match status" value="1"/>
</dbReference>
<dbReference type="PANTHER" id="PTHR24421">
    <property type="entry name" value="NITRATE/NITRITE SENSOR PROTEIN NARX-RELATED"/>
    <property type="match status" value="1"/>
</dbReference>
<protein>
    <recommendedName>
        <fullName evidence="2">histidine kinase</fullName>
        <ecNumber evidence="2">2.7.13.3</ecNumber>
    </recommendedName>
</protein>
<dbReference type="InterPro" id="IPR050482">
    <property type="entry name" value="Sensor_HK_TwoCompSys"/>
</dbReference>
<keyword evidence="4" id="KW-0808">Transferase</keyword>
<feature type="domain" description="Signal transduction histidine kinase subgroup 3 dimerisation and phosphoacceptor" evidence="12">
    <location>
        <begin position="207"/>
        <end position="270"/>
    </location>
</feature>
<proteinExistence type="predicted"/>
<feature type="domain" description="Histidine kinase/HSP90-like ATPase" evidence="11">
    <location>
        <begin position="323"/>
        <end position="412"/>
    </location>
</feature>
<feature type="transmembrane region" description="Helical" evidence="10">
    <location>
        <begin position="456"/>
        <end position="475"/>
    </location>
</feature>
<keyword evidence="10" id="KW-0812">Transmembrane</keyword>
<keyword evidence="10" id="KW-0472">Membrane</keyword>
<feature type="transmembrane region" description="Helical" evidence="10">
    <location>
        <begin position="66"/>
        <end position="82"/>
    </location>
</feature>
<feature type="domain" description="DUF7134" evidence="13">
    <location>
        <begin position="35"/>
        <end position="181"/>
    </location>
</feature>
<dbReference type="Pfam" id="PF07730">
    <property type="entry name" value="HisKA_3"/>
    <property type="match status" value="1"/>
</dbReference>
<gene>
    <name evidence="14" type="ORF">ACFQKB_46890</name>
</gene>
<feature type="transmembrane region" description="Helical" evidence="10">
    <location>
        <begin position="88"/>
        <end position="105"/>
    </location>
</feature>
<keyword evidence="5" id="KW-0547">Nucleotide-binding</keyword>
<keyword evidence="15" id="KW-1185">Reference proteome</keyword>
<sequence length="678" mass="70432">MSGGSEQTVPAGGPRGGEIAGPPGQGPARWPSVADFAVPAVLACAQLFGTWLLTSVASTPLGDRQWMGLTGCVIASCLALIWRRAAPGPVLAATVALSAVGLLIVQRTDTLAAGITDGVALYSLAVHRGGRTALAGGLAAFGVAFATALPLEQGLGDLLVNETVNVVFYLAITALGQLRRQYTERRRRIAEQLARTEHERRAAAGTERERLARDLHDVAGHHLSAVVVHSGAVARLDDPDLTARALTAAADTGRDVLKALSRLVDVMGPESEDGDLDTMLPALCEGLARVGVPVSLAIEGAPAGPRRPLPLGRAKPLRPELRTAAYRIVQESLTNAMRYASGAPVAVEVARVPGAVEITVANEAPPEADPVPSLGTGRGIAGMRERAESVGGTLTAGPSETGGWTVRAVLPTSPAGPRRGPGWPEVLDGSVVLLCAALPPILAFTPPEPILRDWSLGGAVLVVAALLLRAVPLWWRRRAPWTSLGALLAIDVVWACTTSVYSPALVGLLAVGAMAEMVAVYSVAGHSRPGRFTWPAPFVAVLPWTLAWTILISTDSDSAGGNAIVPFGLLTGGMFGALVLLPFWAWGRAVTGRGQRWEAAALRTMAARAGEAALAERHRVALGLRGTVLDHTARLVRTAEAGLAGTPDDAKAALAEITGQARAALLDMRALLDALEEP</sequence>
<feature type="transmembrane region" description="Helical" evidence="10">
    <location>
        <begin position="133"/>
        <end position="152"/>
    </location>
</feature>